<dbReference type="Gene3D" id="3.10.350.10">
    <property type="entry name" value="LysM domain"/>
    <property type="match status" value="1"/>
</dbReference>
<feature type="disulfide bond" evidence="3">
    <location>
        <begin position="164"/>
        <end position="178"/>
    </location>
</feature>
<feature type="domain" description="Chitin-binding type-1" evidence="5">
    <location>
        <begin position="492"/>
        <end position="539"/>
    </location>
</feature>
<evidence type="ECO:0000256" key="4">
    <source>
        <dbReference type="SAM" id="SignalP"/>
    </source>
</evidence>
<evidence type="ECO:0000259" key="5">
    <source>
        <dbReference type="PROSITE" id="PS50941"/>
    </source>
</evidence>
<feature type="chain" id="PRO_5031228182" description="Carbohydrate-binding module family 18 protein" evidence="4">
    <location>
        <begin position="22"/>
        <end position="539"/>
    </location>
</feature>
<feature type="disulfide bond" evidence="3">
    <location>
        <begin position="291"/>
        <end position="305"/>
    </location>
</feature>
<dbReference type="OrthoDB" id="1193027at2759"/>
<dbReference type="GO" id="GO:0008061">
    <property type="term" value="F:chitin binding"/>
    <property type="evidence" value="ECO:0007669"/>
    <property type="project" value="UniProtKB-UniRule"/>
</dbReference>
<keyword evidence="4" id="KW-0732">Signal</keyword>
<gene>
    <name evidence="7" type="ORF">JI435_154140</name>
</gene>
<feature type="disulfide bond" evidence="3">
    <location>
        <begin position="395"/>
        <end position="409"/>
    </location>
</feature>
<proteinExistence type="predicted"/>
<keyword evidence="8" id="KW-1185">Reference proteome</keyword>
<name>A0A7U2NP88_PHANO</name>
<feature type="signal peptide" evidence="4">
    <location>
        <begin position="1"/>
        <end position="21"/>
    </location>
</feature>
<dbReference type="InterPro" id="IPR001002">
    <property type="entry name" value="Chitin-bd_1"/>
</dbReference>
<dbReference type="VEuPathDB" id="FungiDB:JI435_154140"/>
<dbReference type="Proteomes" id="UP000663193">
    <property type="component" value="Chromosome 18"/>
</dbReference>
<feature type="disulfide bond" evidence="3">
    <location>
        <begin position="239"/>
        <end position="253"/>
    </location>
</feature>
<evidence type="ECO:0000256" key="3">
    <source>
        <dbReference type="PROSITE-ProRule" id="PRU00261"/>
    </source>
</evidence>
<dbReference type="SMART" id="SM00270">
    <property type="entry name" value="ChtBD1"/>
    <property type="match status" value="7"/>
</dbReference>
<feature type="domain" description="Chitin-binding type-1" evidence="5">
    <location>
        <begin position="220"/>
        <end position="266"/>
    </location>
</feature>
<dbReference type="EMBL" id="CP069040">
    <property type="protein sequence ID" value="QRD05503.1"/>
    <property type="molecule type" value="Genomic_DNA"/>
</dbReference>
<comment type="caution">
    <text evidence="3">Lacks conserved residue(s) required for the propagation of feature annotation.</text>
</comment>
<feature type="disulfide bond" evidence="3">
    <location>
        <begin position="513"/>
        <end position="527"/>
    </location>
</feature>
<dbReference type="PANTHER" id="PTHR47849">
    <property type="entry name" value="CHITIN-BINDING LECTIN 1"/>
    <property type="match status" value="1"/>
</dbReference>
<dbReference type="InterPro" id="IPR018392">
    <property type="entry name" value="LysM"/>
</dbReference>
<dbReference type="PANTHER" id="PTHR47849:SF8">
    <property type="entry name" value="LECTIN"/>
    <property type="match status" value="1"/>
</dbReference>
<feature type="disulfide bond" evidence="3">
    <location>
        <begin position="343"/>
        <end position="357"/>
    </location>
</feature>
<evidence type="ECO:0000256" key="2">
    <source>
        <dbReference type="ARBA" id="ARBA00023157"/>
    </source>
</evidence>
<reference evidence="8" key="1">
    <citation type="journal article" date="2021" name="BMC Genomics">
        <title>Chromosome-level genome assembly and manually-curated proteome of model necrotroph Parastagonospora nodorum Sn15 reveals a genome-wide trove of candidate effector homologs, and redundancy of virulence-related functions within an accessory chromosome.</title>
        <authorList>
            <person name="Bertazzoni S."/>
            <person name="Jones D.A.B."/>
            <person name="Phan H.T."/>
            <person name="Tan K.-C."/>
            <person name="Hane J.K."/>
        </authorList>
    </citation>
    <scope>NUCLEOTIDE SEQUENCE [LARGE SCALE GENOMIC DNA]</scope>
    <source>
        <strain evidence="8">SN15 / ATCC MYA-4574 / FGSC 10173)</strain>
    </source>
</reference>
<evidence type="ECO:0000259" key="6">
    <source>
        <dbReference type="PROSITE" id="PS51782"/>
    </source>
</evidence>
<evidence type="ECO:0000313" key="7">
    <source>
        <dbReference type="EMBL" id="QRD05503.1"/>
    </source>
</evidence>
<feature type="domain" description="Chitin-binding type-1" evidence="5">
    <location>
        <begin position="272"/>
        <end position="318"/>
    </location>
</feature>
<dbReference type="Gene3D" id="3.30.60.10">
    <property type="entry name" value="Endochitinase-like"/>
    <property type="match status" value="7"/>
</dbReference>
<feature type="domain" description="Chitin-binding type-1" evidence="5">
    <location>
        <begin position="438"/>
        <end position="485"/>
    </location>
</feature>
<feature type="domain" description="LysM" evidence="6">
    <location>
        <begin position="34"/>
        <end position="81"/>
    </location>
</feature>
<evidence type="ECO:0000256" key="1">
    <source>
        <dbReference type="ARBA" id="ARBA00022669"/>
    </source>
</evidence>
<feature type="domain" description="Chitin-binding type-1" evidence="5">
    <location>
        <begin position="324"/>
        <end position="370"/>
    </location>
</feature>
<dbReference type="SUPFAM" id="SSF57016">
    <property type="entry name" value="Plant lectins/antimicrobial peptides"/>
    <property type="match status" value="7"/>
</dbReference>
<feature type="domain" description="Chitin-binding type-1" evidence="5">
    <location>
        <begin position="145"/>
        <end position="190"/>
    </location>
</feature>
<feature type="disulfide bond" evidence="3">
    <location>
        <begin position="457"/>
        <end position="471"/>
    </location>
</feature>
<sequence>MWSVLSVGVIAIRLATTAVEAAVAPGEVNCRYTTTSSASVNYYTCTELADWYYITVEQFFLWNPTVNKECSNVKPNTEYCVDGFIQPALSTDGLCGPQNGNTSCIETDMPCCNGETWKCGNLDSCLPGTCYSGACLGFPSEYSMDGKCGSQNKNLKCGGKWGSCCSAAGKCGTGEEFCGVNKCQSGNCTMIIPSWTPPEVSSTSMPVAVPTPTAGSISPDGSCGGTNKFVCKGSKFGDCCSSSGFCGSTTAHCTAGCQASFGNCTSTDISPDGTCGGTNKYKCKGSAFGDCCSSSGYCGSSTTHCTAGCQTGFGTCTGTSLSPDGTCGGSKKYQCKGSGYGDCCSSSGYCGSTSGHCTAGCQGSFGTCTVTDISPDGTCGGTNKYKCKGSPFGNCCSSSGYCGDTTAHCQAGCQSQFGTCSATASTTKPSSPTGVSTDGTCGGSKGLKCQGSPFGNCCSSGGYCGDTVQHCAQGCQKSFSSACLTANVPTLNGDCGDSKGGYTCANGPFNGQCCSTGGFCGSTDTHCKSGCQKGYGACK</sequence>
<evidence type="ECO:0000313" key="8">
    <source>
        <dbReference type="Proteomes" id="UP000663193"/>
    </source>
</evidence>
<dbReference type="InterPro" id="IPR036861">
    <property type="entry name" value="Endochitinase-like_sf"/>
</dbReference>
<keyword evidence="2 3" id="KW-1015">Disulfide bond</keyword>
<dbReference type="AlphaFoldDB" id="A0A7U2NP88"/>
<dbReference type="PROSITE" id="PS50941">
    <property type="entry name" value="CHIT_BIND_I_2"/>
    <property type="match status" value="7"/>
</dbReference>
<dbReference type="CDD" id="cd11618">
    <property type="entry name" value="ChtBD1_1"/>
    <property type="match status" value="1"/>
</dbReference>
<accession>A0A7U2NP88</accession>
<feature type="domain" description="Chitin-binding type-1" evidence="5">
    <location>
        <begin position="376"/>
        <end position="422"/>
    </location>
</feature>
<organism evidence="7 8">
    <name type="scientific">Phaeosphaeria nodorum (strain SN15 / ATCC MYA-4574 / FGSC 10173)</name>
    <name type="common">Glume blotch fungus</name>
    <name type="synonym">Parastagonospora nodorum</name>
    <dbReference type="NCBI Taxonomy" id="321614"/>
    <lineage>
        <taxon>Eukaryota</taxon>
        <taxon>Fungi</taxon>
        <taxon>Dikarya</taxon>
        <taxon>Ascomycota</taxon>
        <taxon>Pezizomycotina</taxon>
        <taxon>Dothideomycetes</taxon>
        <taxon>Pleosporomycetidae</taxon>
        <taxon>Pleosporales</taxon>
        <taxon>Pleosporineae</taxon>
        <taxon>Phaeosphaeriaceae</taxon>
        <taxon>Parastagonospora</taxon>
    </lineage>
</organism>
<dbReference type="InterPro" id="IPR036779">
    <property type="entry name" value="LysM_dom_sf"/>
</dbReference>
<protein>
    <recommendedName>
        <fullName evidence="9">Carbohydrate-binding module family 18 protein</fullName>
    </recommendedName>
</protein>
<evidence type="ECO:0008006" key="9">
    <source>
        <dbReference type="Google" id="ProtNLM"/>
    </source>
</evidence>
<keyword evidence="1 3" id="KW-0147">Chitin-binding</keyword>
<dbReference type="PROSITE" id="PS51782">
    <property type="entry name" value="LYSM"/>
    <property type="match status" value="1"/>
</dbReference>